<feature type="domain" description="Na+/H+ antiporter NhaC-like C-terminal" evidence="7">
    <location>
        <begin position="156"/>
        <end position="473"/>
    </location>
</feature>
<gene>
    <name evidence="8" type="ORF">SAMN04488087_2385</name>
</gene>
<dbReference type="STRING" id="633813.SAMN04488087_2385"/>
<feature type="transmembrane region" description="Helical" evidence="6">
    <location>
        <begin position="326"/>
        <end position="349"/>
    </location>
</feature>
<evidence type="ECO:0000256" key="4">
    <source>
        <dbReference type="ARBA" id="ARBA00022989"/>
    </source>
</evidence>
<comment type="subcellular location">
    <subcellularLocation>
        <location evidence="1">Cell membrane</location>
        <topology evidence="1">Multi-pass membrane protein</topology>
    </subcellularLocation>
</comment>
<feature type="transmembrane region" description="Helical" evidence="6">
    <location>
        <begin position="65"/>
        <end position="89"/>
    </location>
</feature>
<evidence type="ECO:0000256" key="3">
    <source>
        <dbReference type="ARBA" id="ARBA00022692"/>
    </source>
</evidence>
<keyword evidence="4 6" id="KW-1133">Transmembrane helix</keyword>
<sequence>MDGLVLLPPIVAIALALWTRQVYLSLLVGLWLGTTLLEGGHPLLGLRRLGDELVAVFADAGNTRVVLFCLLVGGLIALVQASGGVQGFIAWAQRRGWGTSRRGAELLAWLVGLVIFVESSITSLVVGAVGRPFFDRLRLPREKLAFYCDATSAPVCMMIPLNGWGAYVLGLLAAQGLTDGAVRLLAEGLLYNVFSWLAILFALLIAWTGWGFGPMRAAEQRAATTGQLLRPNAQPLVAEEVAGIQPVEGAPCKAADFLVPLGVMVGMIFVGLWITGEGNLMAGSGSTAVFWAVASAVGVAMALYALPRPLRGGRPLLSLARSTALVLRGMSGLVGVTVLVVLAFALGQVSRALEMGPYLVGLIDPAWPVWWLPALVFLVSCFISFTLGSSWTTFAILIPVAMPLAEGLGLPLPLMLGAVLSGGIFGDYASPLSDTTIISSMAAACDHIDHVNTQLPYALLLAGVSLVIYVGLGLAL</sequence>
<feature type="transmembrane region" description="Helical" evidence="6">
    <location>
        <begin position="369"/>
        <end position="396"/>
    </location>
</feature>
<dbReference type="GO" id="GO:0005886">
    <property type="term" value="C:plasma membrane"/>
    <property type="evidence" value="ECO:0007669"/>
    <property type="project" value="UniProtKB-SubCell"/>
</dbReference>
<dbReference type="RefSeq" id="WP_072716194.1">
    <property type="nucleotide sequence ID" value="NZ_FRAU01000009.1"/>
</dbReference>
<evidence type="ECO:0000256" key="2">
    <source>
        <dbReference type="ARBA" id="ARBA00022475"/>
    </source>
</evidence>
<dbReference type="OrthoDB" id="9762978at2"/>
<protein>
    <submittedName>
        <fullName evidence="8">Transporter, NhaC family</fullName>
    </submittedName>
</protein>
<dbReference type="PANTHER" id="PTHR43478:SF1">
    <property type="entry name" value="NA+_H+ ANTIPORTER NHAC-LIKE C-TERMINAL DOMAIN-CONTAINING PROTEIN"/>
    <property type="match status" value="1"/>
</dbReference>
<keyword evidence="3 6" id="KW-0812">Transmembrane</keyword>
<dbReference type="AlphaFoldDB" id="A0A1M6WQ41"/>
<evidence type="ECO:0000259" key="7">
    <source>
        <dbReference type="Pfam" id="PF03553"/>
    </source>
</evidence>
<dbReference type="EMBL" id="FRAU01000009">
    <property type="protein sequence ID" value="SHK95808.1"/>
    <property type="molecule type" value="Genomic_DNA"/>
</dbReference>
<feature type="transmembrane region" description="Helical" evidence="6">
    <location>
        <begin position="189"/>
        <end position="212"/>
    </location>
</feature>
<reference evidence="9" key="1">
    <citation type="submission" date="2016-11" db="EMBL/GenBank/DDBJ databases">
        <authorList>
            <person name="Varghese N."/>
            <person name="Submissions S."/>
        </authorList>
    </citation>
    <scope>NUCLEOTIDE SEQUENCE [LARGE SCALE GENOMIC DNA]</scope>
    <source>
        <strain evidence="9">DSM 22212</strain>
    </source>
</reference>
<dbReference type="InterPro" id="IPR018461">
    <property type="entry name" value="Na/H_Antiport_NhaC-like_C"/>
</dbReference>
<dbReference type="Proteomes" id="UP000185812">
    <property type="component" value="Unassembled WGS sequence"/>
</dbReference>
<evidence type="ECO:0000256" key="1">
    <source>
        <dbReference type="ARBA" id="ARBA00004651"/>
    </source>
</evidence>
<dbReference type="PANTHER" id="PTHR43478">
    <property type="entry name" value="NA+/H+ ANTIPORTER-RELATED"/>
    <property type="match status" value="1"/>
</dbReference>
<keyword evidence="2" id="KW-1003">Cell membrane</keyword>
<feature type="transmembrane region" description="Helical" evidence="6">
    <location>
        <begin position="457"/>
        <end position="475"/>
    </location>
</feature>
<feature type="transmembrane region" description="Helical" evidence="6">
    <location>
        <begin position="257"/>
        <end position="276"/>
    </location>
</feature>
<keyword evidence="5 6" id="KW-0472">Membrane</keyword>
<evidence type="ECO:0000256" key="6">
    <source>
        <dbReference type="SAM" id="Phobius"/>
    </source>
</evidence>
<feature type="transmembrane region" description="Helical" evidence="6">
    <location>
        <begin position="146"/>
        <end position="169"/>
    </location>
</feature>
<proteinExistence type="predicted"/>
<keyword evidence="9" id="KW-1185">Reference proteome</keyword>
<feature type="transmembrane region" description="Helical" evidence="6">
    <location>
        <begin position="109"/>
        <end position="134"/>
    </location>
</feature>
<accession>A0A1M6WQ41</accession>
<feature type="transmembrane region" description="Helical" evidence="6">
    <location>
        <begin position="408"/>
        <end position="426"/>
    </location>
</feature>
<dbReference type="Pfam" id="PF03553">
    <property type="entry name" value="Na_H_antiporter"/>
    <property type="match status" value="1"/>
</dbReference>
<name>A0A1M6WQ41_9BACT</name>
<evidence type="ECO:0000313" key="9">
    <source>
        <dbReference type="Proteomes" id="UP000185812"/>
    </source>
</evidence>
<evidence type="ECO:0000256" key="5">
    <source>
        <dbReference type="ARBA" id="ARBA00023136"/>
    </source>
</evidence>
<organism evidence="8 9">
    <name type="scientific">Rhodothermus profundi</name>
    <dbReference type="NCBI Taxonomy" id="633813"/>
    <lineage>
        <taxon>Bacteria</taxon>
        <taxon>Pseudomonadati</taxon>
        <taxon>Rhodothermota</taxon>
        <taxon>Rhodothermia</taxon>
        <taxon>Rhodothermales</taxon>
        <taxon>Rhodothermaceae</taxon>
        <taxon>Rhodothermus</taxon>
    </lineage>
</organism>
<evidence type="ECO:0000313" key="8">
    <source>
        <dbReference type="EMBL" id="SHK95808.1"/>
    </source>
</evidence>
<feature type="transmembrane region" description="Helical" evidence="6">
    <location>
        <begin position="288"/>
        <end position="306"/>
    </location>
</feature>